<evidence type="ECO:0000256" key="1">
    <source>
        <dbReference type="SAM" id="MobiDB-lite"/>
    </source>
</evidence>
<name>A0A8S9FCY1_BRACR</name>
<feature type="compositionally biased region" description="Basic and acidic residues" evidence="1">
    <location>
        <begin position="19"/>
        <end position="29"/>
    </location>
</feature>
<reference evidence="3" key="1">
    <citation type="submission" date="2019-12" db="EMBL/GenBank/DDBJ databases">
        <title>Genome sequencing and annotation of Brassica cretica.</title>
        <authorList>
            <person name="Studholme D.J."/>
            <person name="Sarris P.F."/>
        </authorList>
    </citation>
    <scope>NUCLEOTIDE SEQUENCE</scope>
    <source>
        <strain evidence="3">PFS-102/07</strain>
        <tissue evidence="3">Leaf</tissue>
    </source>
</reference>
<sequence length="566" mass="63849">MQGEVTRVPLHARTLDAFRDITTRGEARGVGRAPPTRVDGSKPAQVQMGRNDQHKIETEKQELAKQETARHEKPLTSESTTGGTSRQQAGGKKERWSKEPKDKGIALPQEEENEDITEGDQAPLKKAKVYYMTFKVIGQALGLKDLEDSSIPIPYDATREENIAKMVWKVLAGKGRKASRDKNASIRYPSVRYLHRLIVHTIFPRKEPGTVNDEELQLLHQTVQHYAHPSQLPLVNTDFYKNFGMVGFFVKRLIYYKEWAWTTSDSEPQIGIGGLITPLLKFKDITLEDDPTGPAFMDELCSFDIEEEHLLGPHGPLGPMRSPKRKKTADRCDVFQENTSGLNSKLLYGPPRYHFEQRPGALPNGPLRQAHEHIGNLQSYLKKAQYFSGRFEGTCVYSYLQSTKEVEVLLPNWDLTRLTRPGAISFDIGEEHLLGPHGPLGPMRSPKRKKTADRCDVFQENTSGLNSELLYELRHGLCDAGCCTRSHREGEARRHHDAGCSDAGSLTRVVEEKSSMGHAGTTTRDAVPARVISMRSDVLTRVEARKFPYPRCQSEVVDEVTWDERR</sequence>
<evidence type="ECO:0000259" key="2">
    <source>
        <dbReference type="Pfam" id="PF03078"/>
    </source>
</evidence>
<dbReference type="InterPro" id="IPR004312">
    <property type="entry name" value="ATHILA_Orf1_C"/>
</dbReference>
<dbReference type="Pfam" id="PF03078">
    <property type="entry name" value="ATHILA"/>
    <property type="match status" value="1"/>
</dbReference>
<feature type="region of interest" description="Disordered" evidence="1">
    <location>
        <begin position="19"/>
        <end position="119"/>
    </location>
</feature>
<feature type="compositionally biased region" description="Basic and acidic residues" evidence="1">
    <location>
        <begin position="91"/>
        <end position="104"/>
    </location>
</feature>
<accession>A0A8S9FCY1</accession>
<feature type="domain" description="Arabidopsis retrotransposon Orf1 C-terminal" evidence="2">
    <location>
        <begin position="164"/>
        <end position="298"/>
    </location>
</feature>
<dbReference type="AlphaFoldDB" id="A0A8S9FCY1"/>
<dbReference type="EMBL" id="QGKY02002305">
    <property type="protein sequence ID" value="KAF2531385.1"/>
    <property type="molecule type" value="Genomic_DNA"/>
</dbReference>
<feature type="compositionally biased region" description="Polar residues" evidence="1">
    <location>
        <begin position="76"/>
        <end position="88"/>
    </location>
</feature>
<protein>
    <recommendedName>
        <fullName evidence="2">Arabidopsis retrotransposon Orf1 C-terminal domain-containing protein</fullName>
    </recommendedName>
</protein>
<feature type="compositionally biased region" description="Basic and acidic residues" evidence="1">
    <location>
        <begin position="51"/>
        <end position="75"/>
    </location>
</feature>
<organism evidence="3">
    <name type="scientific">Brassica cretica</name>
    <name type="common">Mustard</name>
    <dbReference type="NCBI Taxonomy" id="69181"/>
    <lineage>
        <taxon>Eukaryota</taxon>
        <taxon>Viridiplantae</taxon>
        <taxon>Streptophyta</taxon>
        <taxon>Embryophyta</taxon>
        <taxon>Tracheophyta</taxon>
        <taxon>Spermatophyta</taxon>
        <taxon>Magnoliopsida</taxon>
        <taxon>eudicotyledons</taxon>
        <taxon>Gunneridae</taxon>
        <taxon>Pentapetalae</taxon>
        <taxon>rosids</taxon>
        <taxon>malvids</taxon>
        <taxon>Brassicales</taxon>
        <taxon>Brassicaceae</taxon>
        <taxon>Brassiceae</taxon>
        <taxon>Brassica</taxon>
    </lineage>
</organism>
<proteinExistence type="predicted"/>
<evidence type="ECO:0000313" key="3">
    <source>
        <dbReference type="EMBL" id="KAF2531385.1"/>
    </source>
</evidence>
<feature type="compositionally biased region" description="Acidic residues" evidence="1">
    <location>
        <begin position="109"/>
        <end position="118"/>
    </location>
</feature>
<gene>
    <name evidence="3" type="ORF">F2Q70_00029063</name>
</gene>
<comment type="caution">
    <text evidence="3">The sequence shown here is derived from an EMBL/GenBank/DDBJ whole genome shotgun (WGS) entry which is preliminary data.</text>
</comment>